<evidence type="ECO:0000313" key="4">
    <source>
        <dbReference type="Proteomes" id="UP000184286"/>
    </source>
</evidence>
<dbReference type="InterPro" id="IPR002563">
    <property type="entry name" value="Flavin_Rdtase-like_dom"/>
</dbReference>
<dbReference type="PANTHER" id="PTHR30466:SF1">
    <property type="entry name" value="FMN REDUCTASE (NADH) RUTF"/>
    <property type="match status" value="1"/>
</dbReference>
<dbReference type="InterPro" id="IPR050268">
    <property type="entry name" value="NADH-dep_flavin_reductase"/>
</dbReference>
<dbReference type="SUPFAM" id="SSF50475">
    <property type="entry name" value="FMN-binding split barrel"/>
    <property type="match status" value="1"/>
</dbReference>
<comment type="caution">
    <text evidence="3">The sequence shown here is derived from an EMBL/GenBank/DDBJ whole genome shotgun (WGS) entry which is preliminary data.</text>
</comment>
<accession>A0A1V6MWZ9</accession>
<evidence type="ECO:0000256" key="1">
    <source>
        <dbReference type="ARBA" id="ARBA00023002"/>
    </source>
</evidence>
<dbReference type="RefSeq" id="WP_073490959.1">
    <property type="nucleotide sequence ID" value="NZ_MPOH02000008.1"/>
</dbReference>
<gene>
    <name evidence="3" type="ORF">BM536_007575</name>
</gene>
<feature type="domain" description="Flavin reductase like" evidence="2">
    <location>
        <begin position="24"/>
        <end position="163"/>
    </location>
</feature>
<dbReference type="EMBL" id="MPOH02000008">
    <property type="protein sequence ID" value="OQD56813.1"/>
    <property type="molecule type" value="Genomic_DNA"/>
</dbReference>
<reference evidence="3 4" key="2">
    <citation type="submission" date="2017-02" db="EMBL/GenBank/DDBJ databases">
        <title>Draft genome sequence of Streptomyces phaeoluteigriseus type strain DSM41896.</title>
        <authorList>
            <person name="Salih T.S."/>
            <person name="Algora Gallardo L."/>
            <person name="Melo Santos T."/>
            <person name="Filgueira Martinez S."/>
            <person name="Herron P.R."/>
        </authorList>
    </citation>
    <scope>NUCLEOTIDE SEQUENCE [LARGE SCALE GENOMIC DNA]</scope>
    <source>
        <strain evidence="3 4">DSM 41896</strain>
    </source>
</reference>
<dbReference type="AlphaFoldDB" id="A0A1V6MWZ9"/>
<dbReference type="Gene3D" id="2.30.110.10">
    <property type="entry name" value="Electron Transport, Fmn-binding Protein, Chain A"/>
    <property type="match status" value="1"/>
</dbReference>
<keyword evidence="1" id="KW-0560">Oxidoreductase</keyword>
<dbReference type="SMART" id="SM00903">
    <property type="entry name" value="Flavin_Reduct"/>
    <property type="match status" value="1"/>
</dbReference>
<dbReference type="Pfam" id="PF01613">
    <property type="entry name" value="Flavin_Reduct"/>
    <property type="match status" value="1"/>
</dbReference>
<dbReference type="GO" id="GO:0042602">
    <property type="term" value="F:riboflavin reductase (NADPH) activity"/>
    <property type="evidence" value="ECO:0007669"/>
    <property type="project" value="TreeGrafter"/>
</dbReference>
<evidence type="ECO:0000259" key="2">
    <source>
        <dbReference type="SMART" id="SM00903"/>
    </source>
</evidence>
<dbReference type="Proteomes" id="UP000184286">
    <property type="component" value="Unassembled WGS sequence"/>
</dbReference>
<evidence type="ECO:0000313" key="3">
    <source>
        <dbReference type="EMBL" id="OQD56813.1"/>
    </source>
</evidence>
<protein>
    <submittedName>
        <fullName evidence="3">Oxidoreductase</fullName>
    </submittedName>
</protein>
<name>A0A1V6MWZ9_9ACTN</name>
<reference evidence="4" key="1">
    <citation type="submission" date="2016-11" db="EMBL/GenBank/DDBJ databases">
        <authorList>
            <person name="Schniete J.K."/>
            <person name="Salih T."/>
            <person name="Algora Gallardo L."/>
            <person name="Martinez Fernandez S."/>
            <person name="Herron P.R."/>
        </authorList>
    </citation>
    <scope>NUCLEOTIDE SEQUENCE [LARGE SCALE GENOMIC DNA]</scope>
    <source>
        <strain evidence="4">DSM 41896</strain>
    </source>
</reference>
<proteinExistence type="predicted"/>
<organism evidence="3 4">
    <name type="scientific">Streptomyces phaeoluteigriseus</name>
    <dbReference type="NCBI Taxonomy" id="114686"/>
    <lineage>
        <taxon>Bacteria</taxon>
        <taxon>Bacillati</taxon>
        <taxon>Actinomycetota</taxon>
        <taxon>Actinomycetes</taxon>
        <taxon>Kitasatosporales</taxon>
        <taxon>Streptomycetaceae</taxon>
        <taxon>Streptomyces</taxon>
        <taxon>Streptomyces aurantiacus group</taxon>
    </lineage>
</organism>
<dbReference type="PANTHER" id="PTHR30466">
    <property type="entry name" value="FLAVIN REDUCTASE"/>
    <property type="match status" value="1"/>
</dbReference>
<dbReference type="OrthoDB" id="9792858at2"/>
<sequence>MSPTRTAPATAGTAVDPRELRRALGHFATGVTVVTCRRGTLLHGATVNSFTSVSLDPPLVLVALDRRTRLAALLDDGSFVVNLLGEHQQDLALHFAGRPSAHAVPWVDGDGDRPRLDGTLGHLVCHPWRTYDGGDHTLHVGRVEEFTAAGGRPLLFHCGLFPRLMPEEPQPEGSAAVWSLCLDGPGPAMEQFVTDHEIREQGHGS</sequence>
<dbReference type="InterPro" id="IPR012349">
    <property type="entry name" value="Split_barrel_FMN-bd"/>
</dbReference>
<dbReference type="GO" id="GO:0010181">
    <property type="term" value="F:FMN binding"/>
    <property type="evidence" value="ECO:0007669"/>
    <property type="project" value="InterPro"/>
</dbReference>
<dbReference type="STRING" id="114686.BM536_007575"/>